<evidence type="ECO:0000256" key="1">
    <source>
        <dbReference type="SAM" id="MobiDB-lite"/>
    </source>
</evidence>
<keyword evidence="4" id="KW-1185">Reference proteome</keyword>
<comment type="caution">
    <text evidence="3">The sequence shown here is derived from an EMBL/GenBank/DDBJ whole genome shotgun (WGS) entry which is preliminary data.</text>
</comment>
<dbReference type="GO" id="GO:0004672">
    <property type="term" value="F:protein kinase activity"/>
    <property type="evidence" value="ECO:0007669"/>
    <property type="project" value="InterPro"/>
</dbReference>
<dbReference type="InterPro" id="IPR011009">
    <property type="entry name" value="Kinase-like_dom_sf"/>
</dbReference>
<dbReference type="SUPFAM" id="SSF56112">
    <property type="entry name" value="Protein kinase-like (PK-like)"/>
    <property type="match status" value="1"/>
</dbReference>
<evidence type="ECO:0000313" key="3">
    <source>
        <dbReference type="EMBL" id="KAK4831799.1"/>
    </source>
</evidence>
<sequence length="573" mass="64354">MPCGQVATWKIPVRDKKKNHPVSGKTLLQVAQGDCGEHPQRCSELGYRRPSCLIYVDLLQARVWTSLGLHNLRDAKELERSQQRTIKIVRTLQHVMGKERLRELDLFSVVKRRLRGLVESKSHSCLQEGQEGGARELQVSHFHLHPWEGDGATNPGNHFQAHEGQEVIRSSQHGFTKGKSCLTNLRNFQDEMIGLAFDTVSHQILTEKLKEYGLFEQTVRWLNWLNSQAQRVVIGGTKSSWKPVTTIVLQGSMLGPILFHIFINDPSDWTECTLSKFAHGTKVGGVADIPAGHAGIQKDLNRLEKWAERNLMKFNKGSVQSPAHGEEQAHAPKRPCGGPGGPQVEHEPAMCPCCKKGVTVSWAALGGVLPAGGGRSALVRPHLECWVQFWALQYKRDMDILERVQQRAAIKMMKGLEHLSYEERLRELKLFSLEKGRLRGDLIHVYKYLKGGCREDGARLLSVVLLSVVPSNLNHSFSLKSCAKLEPVFPAQGWTSGVDMFGKKLFISDDAFAQRLTQKSVLSMDGADLCFEIVKRADAGFVYSEAVASHYMRQILEALRYCHDNNIIHRDVK</sequence>
<feature type="domain" description="Protein kinase" evidence="2">
    <location>
        <begin position="365"/>
        <end position="573"/>
    </location>
</feature>
<evidence type="ECO:0000259" key="2">
    <source>
        <dbReference type="PROSITE" id="PS50011"/>
    </source>
</evidence>
<evidence type="ECO:0000313" key="4">
    <source>
        <dbReference type="Proteomes" id="UP001333110"/>
    </source>
</evidence>
<gene>
    <name evidence="3" type="ORF">QYF61_019229</name>
</gene>
<reference evidence="3 4" key="1">
    <citation type="journal article" date="2023" name="J. Hered.">
        <title>Chromosome-level genome of the wood stork (Mycteria americana) provides insight into avian chromosome evolution.</title>
        <authorList>
            <person name="Flamio R. Jr."/>
            <person name="Ramstad K.M."/>
        </authorList>
    </citation>
    <scope>NUCLEOTIDE SEQUENCE [LARGE SCALE GENOMIC DNA]</scope>
    <source>
        <strain evidence="3">JAX WOST 10</strain>
    </source>
</reference>
<dbReference type="AlphaFoldDB" id="A0AAN7S4J9"/>
<dbReference type="Pfam" id="PF00069">
    <property type="entry name" value="Pkinase"/>
    <property type="match status" value="1"/>
</dbReference>
<feature type="region of interest" description="Disordered" evidence="1">
    <location>
        <begin position="318"/>
        <end position="341"/>
    </location>
</feature>
<feature type="non-terminal residue" evidence="3">
    <location>
        <position position="573"/>
    </location>
</feature>
<dbReference type="GO" id="GO:0005524">
    <property type="term" value="F:ATP binding"/>
    <property type="evidence" value="ECO:0007669"/>
    <property type="project" value="InterPro"/>
</dbReference>
<dbReference type="Proteomes" id="UP001333110">
    <property type="component" value="Unassembled WGS sequence"/>
</dbReference>
<dbReference type="FunFam" id="1.10.510.10:FF:001592">
    <property type="entry name" value="Peripheral plasma membrane protein CASK"/>
    <property type="match status" value="1"/>
</dbReference>
<dbReference type="PANTHER" id="PTHR33332">
    <property type="entry name" value="REVERSE TRANSCRIPTASE DOMAIN-CONTAINING PROTEIN"/>
    <property type="match status" value="1"/>
</dbReference>
<dbReference type="PROSITE" id="PS50011">
    <property type="entry name" value="PROTEIN_KINASE_DOM"/>
    <property type="match status" value="1"/>
</dbReference>
<dbReference type="EMBL" id="JAUNZN010000001">
    <property type="protein sequence ID" value="KAK4831799.1"/>
    <property type="molecule type" value="Genomic_DNA"/>
</dbReference>
<dbReference type="InterPro" id="IPR000719">
    <property type="entry name" value="Prot_kinase_dom"/>
</dbReference>
<proteinExistence type="predicted"/>
<accession>A0AAN7S4J9</accession>
<protein>
    <recommendedName>
        <fullName evidence="2">Protein kinase domain-containing protein</fullName>
    </recommendedName>
</protein>
<organism evidence="3 4">
    <name type="scientific">Mycteria americana</name>
    <name type="common">Wood stork</name>
    <dbReference type="NCBI Taxonomy" id="33587"/>
    <lineage>
        <taxon>Eukaryota</taxon>
        <taxon>Metazoa</taxon>
        <taxon>Chordata</taxon>
        <taxon>Craniata</taxon>
        <taxon>Vertebrata</taxon>
        <taxon>Euteleostomi</taxon>
        <taxon>Archelosauria</taxon>
        <taxon>Archosauria</taxon>
        <taxon>Dinosauria</taxon>
        <taxon>Saurischia</taxon>
        <taxon>Theropoda</taxon>
        <taxon>Coelurosauria</taxon>
        <taxon>Aves</taxon>
        <taxon>Neognathae</taxon>
        <taxon>Neoaves</taxon>
        <taxon>Aequornithes</taxon>
        <taxon>Ciconiiformes</taxon>
        <taxon>Ciconiidae</taxon>
        <taxon>Mycteria</taxon>
    </lineage>
</organism>
<dbReference type="Gene3D" id="1.10.510.10">
    <property type="entry name" value="Transferase(Phosphotransferase) domain 1"/>
    <property type="match status" value="1"/>
</dbReference>
<name>A0AAN7S4J9_MYCAM</name>